<evidence type="ECO:0000259" key="7">
    <source>
        <dbReference type="Pfam" id="PF00281"/>
    </source>
</evidence>
<dbReference type="SUPFAM" id="SSF55282">
    <property type="entry name" value="RL5-like"/>
    <property type="match status" value="1"/>
</dbReference>
<dbReference type="AlphaFoldDB" id="A0A1F6CAC5"/>
<dbReference type="InterPro" id="IPR020930">
    <property type="entry name" value="Ribosomal_uL5_bac-type"/>
</dbReference>
<keyword evidence="5" id="KW-0820">tRNA-binding</keyword>
<dbReference type="InterPro" id="IPR031310">
    <property type="entry name" value="Ribosomal_uL5_N"/>
</dbReference>
<evidence type="ECO:0000256" key="4">
    <source>
        <dbReference type="ARBA" id="ARBA00035245"/>
    </source>
</evidence>
<evidence type="ECO:0000259" key="8">
    <source>
        <dbReference type="Pfam" id="PF00673"/>
    </source>
</evidence>
<dbReference type="GO" id="GO:0019843">
    <property type="term" value="F:rRNA binding"/>
    <property type="evidence" value="ECO:0007669"/>
    <property type="project" value="UniProtKB-UniRule"/>
</dbReference>
<keyword evidence="2 5" id="KW-0689">Ribosomal protein</keyword>
<dbReference type="FunFam" id="3.30.1440.10:FF:000001">
    <property type="entry name" value="50S ribosomal protein L5"/>
    <property type="match status" value="1"/>
</dbReference>
<protein>
    <recommendedName>
        <fullName evidence="4 5">Large ribosomal subunit protein uL5</fullName>
    </recommendedName>
</protein>
<dbReference type="Pfam" id="PF00673">
    <property type="entry name" value="Ribosomal_L5_C"/>
    <property type="match status" value="1"/>
</dbReference>
<dbReference type="GO" id="GO:0003735">
    <property type="term" value="F:structural constituent of ribosome"/>
    <property type="evidence" value="ECO:0007669"/>
    <property type="project" value="InterPro"/>
</dbReference>
<keyword evidence="5" id="KW-0694">RNA-binding</keyword>
<dbReference type="PIRSF" id="PIRSF002161">
    <property type="entry name" value="Ribosomal_L5"/>
    <property type="match status" value="1"/>
</dbReference>
<gene>
    <name evidence="5" type="primary">rplE</name>
    <name evidence="9" type="ORF">A3F84_24370</name>
</gene>
<dbReference type="Proteomes" id="UP000178606">
    <property type="component" value="Unassembled WGS sequence"/>
</dbReference>
<evidence type="ECO:0000256" key="2">
    <source>
        <dbReference type="ARBA" id="ARBA00022980"/>
    </source>
</evidence>
<dbReference type="HAMAP" id="MF_01333_B">
    <property type="entry name" value="Ribosomal_uL5_B"/>
    <property type="match status" value="1"/>
</dbReference>
<comment type="subunit">
    <text evidence="5">Part of the 50S ribosomal subunit; part of the 5S rRNA/L5/L18/L25 subcomplex. Contacts the 5S rRNA and the P site tRNA. Forms a bridge to the 30S subunit in the 70S ribosome.</text>
</comment>
<keyword evidence="5" id="KW-0699">rRNA-binding</keyword>
<feature type="domain" description="Large ribosomal subunit protein uL5 N-terminal" evidence="7">
    <location>
        <begin position="21"/>
        <end position="79"/>
    </location>
</feature>
<organism evidence="9 10">
    <name type="scientific">Handelsmanbacteria sp. (strain RIFCSPLOWO2_12_FULL_64_10)</name>
    <dbReference type="NCBI Taxonomy" id="1817868"/>
    <lineage>
        <taxon>Bacteria</taxon>
        <taxon>Candidatus Handelsmaniibacteriota</taxon>
    </lineage>
</organism>
<evidence type="ECO:0000256" key="6">
    <source>
        <dbReference type="RuleBase" id="RU003930"/>
    </source>
</evidence>
<keyword evidence="3 5" id="KW-0687">Ribonucleoprotein</keyword>
<dbReference type="InterPro" id="IPR020929">
    <property type="entry name" value="Ribosomal_uL5_CS"/>
</dbReference>
<evidence type="ECO:0000256" key="3">
    <source>
        <dbReference type="ARBA" id="ARBA00023274"/>
    </source>
</evidence>
<evidence type="ECO:0000256" key="1">
    <source>
        <dbReference type="ARBA" id="ARBA00008553"/>
    </source>
</evidence>
<comment type="function">
    <text evidence="5">This is 1 of the proteins that bind and probably mediate the attachment of the 5S RNA into the large ribosomal subunit, where it forms part of the central protuberance. In the 70S ribosome it contacts protein S13 of the 30S subunit (bridge B1b), connecting the 2 subunits; this bridge is implicated in subunit movement. Contacts the P site tRNA; the 5S rRNA and some of its associated proteins might help stabilize positioning of ribosome-bound tRNAs.</text>
</comment>
<reference evidence="9 10" key="1">
    <citation type="journal article" date="2016" name="Nat. Commun.">
        <title>Thousands of microbial genomes shed light on interconnected biogeochemical processes in an aquifer system.</title>
        <authorList>
            <person name="Anantharaman K."/>
            <person name="Brown C.T."/>
            <person name="Hug L.A."/>
            <person name="Sharon I."/>
            <person name="Castelle C.J."/>
            <person name="Probst A.J."/>
            <person name="Thomas B.C."/>
            <person name="Singh A."/>
            <person name="Wilkins M.J."/>
            <person name="Karaoz U."/>
            <person name="Brodie E.L."/>
            <person name="Williams K.H."/>
            <person name="Hubbard S.S."/>
            <person name="Banfield J.F."/>
        </authorList>
    </citation>
    <scope>NUCLEOTIDE SEQUENCE [LARGE SCALE GENOMIC DNA]</scope>
    <source>
        <strain evidence="10">RIFCSPLOWO2_12_FULL_64_10</strain>
    </source>
</reference>
<evidence type="ECO:0000313" key="10">
    <source>
        <dbReference type="Proteomes" id="UP000178606"/>
    </source>
</evidence>
<evidence type="ECO:0000256" key="5">
    <source>
        <dbReference type="HAMAP-Rule" id="MF_01333"/>
    </source>
</evidence>
<evidence type="ECO:0000313" key="9">
    <source>
        <dbReference type="EMBL" id="OGG45952.1"/>
    </source>
</evidence>
<dbReference type="Pfam" id="PF00281">
    <property type="entry name" value="Ribosomal_L5"/>
    <property type="match status" value="1"/>
</dbReference>
<proteinExistence type="inferred from homology"/>
<sequence length="179" mass="20035">MKERYREQIVPALKERLGYESVMAVPRLEKITVSMGLRTGKDKDARARIEEAAADLTTITGQKPMQTVARRAVAGFGLREGQPVGLQVTLRGDRMYDFFDRLVSVAIPRVRDFQGLPRRAFDQAGNYSLGIREQSVFPEIDINKLTHVQGMNVTLTVRSRKPEDAAALLEALGLPLVRI</sequence>
<dbReference type="EMBL" id="MFKF01000354">
    <property type="protein sequence ID" value="OGG45952.1"/>
    <property type="molecule type" value="Genomic_DNA"/>
</dbReference>
<dbReference type="InterPro" id="IPR022803">
    <property type="entry name" value="Ribosomal_uL5_dom_sf"/>
</dbReference>
<dbReference type="GO" id="GO:0005840">
    <property type="term" value="C:ribosome"/>
    <property type="evidence" value="ECO:0007669"/>
    <property type="project" value="UniProtKB-KW"/>
</dbReference>
<dbReference type="InterPro" id="IPR002132">
    <property type="entry name" value="Ribosomal_uL5"/>
</dbReference>
<name>A0A1F6CAC5_HANXR</name>
<dbReference type="Gene3D" id="3.30.1440.10">
    <property type="match status" value="1"/>
</dbReference>
<dbReference type="PROSITE" id="PS00358">
    <property type="entry name" value="RIBOSOMAL_L5"/>
    <property type="match status" value="1"/>
</dbReference>
<dbReference type="PANTHER" id="PTHR11994">
    <property type="entry name" value="60S RIBOSOMAL PROTEIN L11-RELATED"/>
    <property type="match status" value="1"/>
</dbReference>
<dbReference type="InterPro" id="IPR031309">
    <property type="entry name" value="Ribosomal_uL5_C"/>
</dbReference>
<dbReference type="NCBIfam" id="NF000585">
    <property type="entry name" value="PRK00010.1"/>
    <property type="match status" value="1"/>
</dbReference>
<comment type="similarity">
    <text evidence="1 5 6">Belongs to the universal ribosomal protein uL5 family.</text>
</comment>
<comment type="caution">
    <text evidence="9">The sequence shown here is derived from an EMBL/GenBank/DDBJ whole genome shotgun (WGS) entry which is preliminary data.</text>
</comment>
<accession>A0A1F6CAC5</accession>
<dbReference type="GO" id="GO:1990904">
    <property type="term" value="C:ribonucleoprotein complex"/>
    <property type="evidence" value="ECO:0007669"/>
    <property type="project" value="UniProtKB-KW"/>
</dbReference>
<feature type="domain" description="Large ribosomal subunit protein uL5 C-terminal" evidence="8">
    <location>
        <begin position="83"/>
        <end position="175"/>
    </location>
</feature>
<dbReference type="GO" id="GO:0000049">
    <property type="term" value="F:tRNA binding"/>
    <property type="evidence" value="ECO:0007669"/>
    <property type="project" value="UniProtKB-UniRule"/>
</dbReference>
<dbReference type="GO" id="GO:0006412">
    <property type="term" value="P:translation"/>
    <property type="evidence" value="ECO:0007669"/>
    <property type="project" value="UniProtKB-UniRule"/>
</dbReference>